<dbReference type="InterPro" id="IPR036259">
    <property type="entry name" value="MFS_trans_sf"/>
</dbReference>
<dbReference type="Pfam" id="PF07690">
    <property type="entry name" value="MFS_1"/>
    <property type="match status" value="1"/>
</dbReference>
<dbReference type="CDD" id="cd17473">
    <property type="entry name" value="MFS_arabinose_efflux_permease_like"/>
    <property type="match status" value="1"/>
</dbReference>
<organism evidence="8 9">
    <name type="scientific">Photobacterium marinum</name>
    <dbReference type="NCBI Taxonomy" id="1056511"/>
    <lineage>
        <taxon>Bacteria</taxon>
        <taxon>Pseudomonadati</taxon>
        <taxon>Pseudomonadota</taxon>
        <taxon>Gammaproteobacteria</taxon>
        <taxon>Vibrionales</taxon>
        <taxon>Vibrionaceae</taxon>
        <taxon>Photobacterium</taxon>
    </lineage>
</organism>
<evidence type="ECO:0000256" key="1">
    <source>
        <dbReference type="ARBA" id="ARBA00004651"/>
    </source>
</evidence>
<reference evidence="8 9" key="1">
    <citation type="submission" date="2012-12" db="EMBL/GenBank/DDBJ databases">
        <title>Genome Assembly of Photobacterium sp. AK15.</title>
        <authorList>
            <person name="Khatri I."/>
            <person name="Vaidya B."/>
            <person name="Srinivas T.N.R."/>
            <person name="Subramanian S."/>
            <person name="Pinnaka A."/>
        </authorList>
    </citation>
    <scope>NUCLEOTIDE SEQUENCE [LARGE SCALE GENOMIC DNA]</scope>
    <source>
        <strain evidence="8 9">AK15</strain>
    </source>
</reference>
<dbReference type="PROSITE" id="PS50850">
    <property type="entry name" value="MFS"/>
    <property type="match status" value="1"/>
</dbReference>
<dbReference type="Proteomes" id="UP000011134">
    <property type="component" value="Unassembled WGS sequence"/>
</dbReference>
<keyword evidence="2" id="KW-1003">Cell membrane</keyword>
<dbReference type="SUPFAM" id="SSF103473">
    <property type="entry name" value="MFS general substrate transporter"/>
    <property type="match status" value="1"/>
</dbReference>
<evidence type="ECO:0000256" key="6">
    <source>
        <dbReference type="SAM" id="Phobius"/>
    </source>
</evidence>
<feature type="transmembrane region" description="Helical" evidence="6">
    <location>
        <begin position="163"/>
        <end position="183"/>
    </location>
</feature>
<feature type="transmembrane region" description="Helical" evidence="6">
    <location>
        <begin position="359"/>
        <end position="376"/>
    </location>
</feature>
<sequence>MTSNKLPKFTTIFVLLSSSALTIMAGALIGPSLSLINQQFHNSELVAMLLTMPSLAVVVTAPLAGKLMNSIAKKWLLVIALALYGAAGSTGLWMDSLQLLLLGRFILGVSVSLIMTVSSTLISDLSSGYGTSKLLSYQATAMNLGGVIFVGIGGYLAQLNWRMPFSIYLLAIVVLILAIFFIPDTNKTVESHKVSVDSDTWKSIIPFYLLGFISMFLFYQIPVMYSFIVTNVLNASPTQTGVTLALFSIASAIASMQMAKLFRRYTEYQLIALAFINYSLGHLFIAIASNWPVMITGGVLTGVGLGIAFPTINKAISSRSDLNNRGILMSGFVSCYFLGQFVSPIAVQLMRIDTLQSTFYISSAGAFVLGILTINFKQEIVNTQSQLG</sequence>
<evidence type="ECO:0000256" key="5">
    <source>
        <dbReference type="ARBA" id="ARBA00023136"/>
    </source>
</evidence>
<dbReference type="InterPro" id="IPR020846">
    <property type="entry name" value="MFS_dom"/>
</dbReference>
<keyword evidence="5 6" id="KW-0472">Membrane</keyword>
<feature type="transmembrane region" description="Helical" evidence="6">
    <location>
        <begin position="100"/>
        <end position="122"/>
    </location>
</feature>
<dbReference type="RefSeq" id="WP_007466990.1">
    <property type="nucleotide sequence ID" value="NZ_AMZO01000021.1"/>
</dbReference>
<protein>
    <recommendedName>
        <fullName evidence="7">Major facilitator superfamily (MFS) profile domain-containing protein</fullName>
    </recommendedName>
</protein>
<dbReference type="PATRIC" id="fig|1056511.3.peg.3046"/>
<keyword evidence="9" id="KW-1185">Reference proteome</keyword>
<feature type="transmembrane region" description="Helical" evidence="6">
    <location>
        <begin position="294"/>
        <end position="315"/>
    </location>
</feature>
<dbReference type="AlphaFoldDB" id="L8J7P6"/>
<evidence type="ECO:0000256" key="2">
    <source>
        <dbReference type="ARBA" id="ARBA00022475"/>
    </source>
</evidence>
<comment type="caution">
    <text evidence="8">The sequence shown here is derived from an EMBL/GenBank/DDBJ whole genome shotgun (WGS) entry which is preliminary data.</text>
</comment>
<evidence type="ECO:0000313" key="9">
    <source>
        <dbReference type="Proteomes" id="UP000011134"/>
    </source>
</evidence>
<accession>L8J7P6</accession>
<evidence type="ECO:0000256" key="4">
    <source>
        <dbReference type="ARBA" id="ARBA00022989"/>
    </source>
</evidence>
<dbReference type="PANTHER" id="PTHR43124">
    <property type="entry name" value="PURINE EFFLUX PUMP PBUE"/>
    <property type="match status" value="1"/>
</dbReference>
<dbReference type="Gene3D" id="1.20.1250.20">
    <property type="entry name" value="MFS general substrate transporter like domains"/>
    <property type="match status" value="1"/>
</dbReference>
<dbReference type="InterPro" id="IPR011701">
    <property type="entry name" value="MFS"/>
</dbReference>
<dbReference type="GO" id="GO:0022857">
    <property type="term" value="F:transmembrane transporter activity"/>
    <property type="evidence" value="ECO:0007669"/>
    <property type="project" value="InterPro"/>
</dbReference>
<feature type="transmembrane region" description="Helical" evidence="6">
    <location>
        <begin position="204"/>
        <end position="228"/>
    </location>
</feature>
<feature type="domain" description="Major facilitator superfamily (MFS) profile" evidence="7">
    <location>
        <begin position="11"/>
        <end position="381"/>
    </location>
</feature>
<proteinExistence type="predicted"/>
<feature type="transmembrane region" description="Helical" evidence="6">
    <location>
        <begin position="45"/>
        <end position="63"/>
    </location>
</feature>
<name>L8J7P6_9GAMM</name>
<evidence type="ECO:0000259" key="7">
    <source>
        <dbReference type="PROSITE" id="PS50850"/>
    </source>
</evidence>
<dbReference type="GO" id="GO:0005886">
    <property type="term" value="C:plasma membrane"/>
    <property type="evidence" value="ECO:0007669"/>
    <property type="project" value="UniProtKB-SubCell"/>
</dbReference>
<feature type="transmembrane region" description="Helical" evidence="6">
    <location>
        <begin position="75"/>
        <end position="94"/>
    </location>
</feature>
<dbReference type="InterPro" id="IPR050189">
    <property type="entry name" value="MFS_Efflux_Transporters"/>
</dbReference>
<feature type="transmembrane region" description="Helical" evidence="6">
    <location>
        <begin position="327"/>
        <end position="347"/>
    </location>
</feature>
<feature type="transmembrane region" description="Helical" evidence="6">
    <location>
        <begin position="270"/>
        <end position="288"/>
    </location>
</feature>
<evidence type="ECO:0000313" key="8">
    <source>
        <dbReference type="EMBL" id="ELR64880.1"/>
    </source>
</evidence>
<dbReference type="OrthoDB" id="9812221at2"/>
<comment type="subcellular location">
    <subcellularLocation>
        <location evidence="1">Cell membrane</location>
        <topology evidence="1">Multi-pass membrane protein</topology>
    </subcellularLocation>
</comment>
<feature type="transmembrane region" description="Helical" evidence="6">
    <location>
        <begin position="240"/>
        <end position="258"/>
    </location>
</feature>
<gene>
    <name evidence="8" type="ORF">C942_01970</name>
</gene>
<keyword evidence="4 6" id="KW-1133">Transmembrane helix</keyword>
<dbReference type="EMBL" id="AMZO01000021">
    <property type="protein sequence ID" value="ELR64880.1"/>
    <property type="molecule type" value="Genomic_DNA"/>
</dbReference>
<dbReference type="PANTHER" id="PTHR43124:SF3">
    <property type="entry name" value="CHLORAMPHENICOL EFFLUX PUMP RV0191"/>
    <property type="match status" value="1"/>
</dbReference>
<feature type="transmembrane region" description="Helical" evidence="6">
    <location>
        <begin position="12"/>
        <end position="33"/>
    </location>
</feature>
<keyword evidence="3 6" id="KW-0812">Transmembrane</keyword>
<evidence type="ECO:0000256" key="3">
    <source>
        <dbReference type="ARBA" id="ARBA00022692"/>
    </source>
</evidence>
<feature type="transmembrane region" description="Helical" evidence="6">
    <location>
        <begin position="134"/>
        <end position="157"/>
    </location>
</feature>